<dbReference type="Gene3D" id="2.60.40.10">
    <property type="entry name" value="Immunoglobulins"/>
    <property type="match status" value="1"/>
</dbReference>
<dbReference type="EMBL" id="JBBKZV010000004">
    <property type="protein sequence ID" value="MEJ8822313.1"/>
    <property type="molecule type" value="Genomic_DNA"/>
</dbReference>
<dbReference type="Pfam" id="PF14065">
    <property type="entry name" value="Pvc16_N"/>
    <property type="match status" value="1"/>
</dbReference>
<dbReference type="Proteomes" id="UP001363010">
    <property type="component" value="Unassembled WGS sequence"/>
</dbReference>
<dbReference type="InterPro" id="IPR013783">
    <property type="entry name" value="Ig-like_fold"/>
</dbReference>
<dbReference type="InterPro" id="IPR025351">
    <property type="entry name" value="Pvc16_N"/>
</dbReference>
<feature type="domain" description="IPT/TIG" evidence="1">
    <location>
        <begin position="209"/>
        <end position="274"/>
    </location>
</feature>
<evidence type="ECO:0000259" key="2">
    <source>
        <dbReference type="Pfam" id="PF14065"/>
    </source>
</evidence>
<sequence>MSTALAIACVTRTLRSLIDQALQVAPPANLPADVLPTGQMHVTTLPLDRVRAVNANGNVLNLYLYSTVPNPSFRNSLQPSRGADLAAAPLALNLHYMLTAYGQDDNELISQFMLGRAMLALHDNAVLMPSDLADALAGGNVQDQIDRVRITPHPLGFEEMSKLWLAYQTQYRLSSAYEASVVLMDSAKPVSVAPPVRTPMVVVKTLQRPAIDSLSPQIAAPGDSITLRGANFGDPSTQVIVAGITVAPDSASADTLTFTLPANAPAGVGTVKLVQQVALGVPPVVHPGVGIESNAIAFMLSPVITTASPISVARGAVLQLGVSPPVGVAQKVVLLLDDIAVPQQTHAPGDPATSPNVSFPIPANFAARSYLARVMVDGAPSPLTIDTVPASPTFNQAIGPTVTLI</sequence>
<proteinExistence type="predicted"/>
<evidence type="ECO:0000313" key="3">
    <source>
        <dbReference type="EMBL" id="MEJ8822313.1"/>
    </source>
</evidence>
<organism evidence="3 4">
    <name type="scientific">Variovorax humicola</name>
    <dbReference type="NCBI Taxonomy" id="1769758"/>
    <lineage>
        <taxon>Bacteria</taxon>
        <taxon>Pseudomonadati</taxon>
        <taxon>Pseudomonadota</taxon>
        <taxon>Betaproteobacteria</taxon>
        <taxon>Burkholderiales</taxon>
        <taxon>Comamonadaceae</taxon>
        <taxon>Variovorax</taxon>
    </lineage>
</organism>
<feature type="domain" description="Pvc16 N-terminal" evidence="2">
    <location>
        <begin position="10"/>
        <end position="197"/>
    </location>
</feature>
<keyword evidence="4" id="KW-1185">Reference proteome</keyword>
<dbReference type="SUPFAM" id="SSF81296">
    <property type="entry name" value="E set domains"/>
    <property type="match status" value="1"/>
</dbReference>
<accession>A0ABU8VXH0</accession>
<dbReference type="RefSeq" id="WP_340363361.1">
    <property type="nucleotide sequence ID" value="NZ_JBBKZV010000004.1"/>
</dbReference>
<evidence type="ECO:0000259" key="1">
    <source>
        <dbReference type="Pfam" id="PF01833"/>
    </source>
</evidence>
<dbReference type="Pfam" id="PF01833">
    <property type="entry name" value="TIG"/>
    <property type="match status" value="1"/>
</dbReference>
<dbReference type="InterPro" id="IPR002909">
    <property type="entry name" value="IPT_dom"/>
</dbReference>
<protein>
    <submittedName>
        <fullName evidence="3">DUF4255 domain-containing protein</fullName>
    </submittedName>
</protein>
<evidence type="ECO:0000313" key="4">
    <source>
        <dbReference type="Proteomes" id="UP001363010"/>
    </source>
</evidence>
<dbReference type="InterPro" id="IPR014756">
    <property type="entry name" value="Ig_E-set"/>
</dbReference>
<gene>
    <name evidence="3" type="ORF">WKW80_09710</name>
</gene>
<comment type="caution">
    <text evidence="3">The sequence shown here is derived from an EMBL/GenBank/DDBJ whole genome shotgun (WGS) entry which is preliminary data.</text>
</comment>
<reference evidence="3 4" key="1">
    <citation type="submission" date="2024-03" db="EMBL/GenBank/DDBJ databases">
        <title>Novel species of the genus Variovorax.</title>
        <authorList>
            <person name="Liu Q."/>
            <person name="Xin Y.-H."/>
        </authorList>
    </citation>
    <scope>NUCLEOTIDE SEQUENCE [LARGE SCALE GENOMIC DNA]</scope>
    <source>
        <strain evidence="3 4">KACC 18501</strain>
    </source>
</reference>
<name>A0ABU8VXH0_9BURK</name>